<organism evidence="1">
    <name type="scientific">Ackermannviridae sp. ctClB2</name>
    <dbReference type="NCBI Taxonomy" id="2825752"/>
    <lineage>
        <taxon>Viruses</taxon>
        <taxon>Duplodnaviria</taxon>
        <taxon>Heunggongvirae</taxon>
        <taxon>Uroviricota</taxon>
        <taxon>Caudoviricetes</taxon>
        <taxon>Pantevenvirales</taxon>
        <taxon>Ackermannviridae</taxon>
    </lineage>
</organism>
<sequence>MNTPVVNVNVQDFTQQASTPATGIVCVSGVTRRGPINDPSILISTMNQFEALYGGAAPKSMFAADAKGLDKFHIYVQRMLAYGARLRINRITHRAGHSETAEEVEAKKATAISVKMNITPKEGSATQTEIFKVQPKYAGADYNGIQVVVSASTNGNPKAFDLKLVWPNNPDLSESYSAVPLPDPNVEWAKQTFLNNLNKLSSIATFTKAETEPTVPAEATIAIVLATTAFTGGSDGAAVVDADFIGDGTDNGFHAFDTVSDSMIVAVPGARIDAIHTAGVAYATLRQDMVYYGSVLAVPGKAEDACTEKDEAIGDTEYAQISTGGIRHYDTATDTEIELDEIADTIGLTVWTHNNRGAWFDPASKQSATVLNALGVVQNFGTPARISELNTLANHGINAMVYRDGAIEWTSSYTSQKTNSALSFVSTMFLVFYIKNTMLPVYRSHLKEPCDTVTFKNMWNQIRPFLDNLARTSSRALWKYEYLGDQDASSLDTLVVNQKNDVQIGKYKAYLKLWLIVPMIEVTLNIMLVQGDGEVGIEIA</sequence>
<dbReference type="PANTHER" id="PTHR35861:SF2">
    <property type="entry name" value="FELS-2 PROPHAGE PROTEIN"/>
    <property type="match status" value="1"/>
</dbReference>
<evidence type="ECO:0000313" key="1">
    <source>
        <dbReference type="EMBL" id="DAE00165.1"/>
    </source>
</evidence>
<accession>A0A8S5P0H5</accession>
<dbReference type="Gene3D" id="3.40.50.11780">
    <property type="match status" value="1"/>
</dbReference>
<protein>
    <submittedName>
        <fullName evidence="1">Tail sheath protein</fullName>
    </submittedName>
</protein>
<dbReference type="PANTHER" id="PTHR35861">
    <property type="match status" value="1"/>
</dbReference>
<proteinExistence type="predicted"/>
<reference evidence="1" key="1">
    <citation type="journal article" date="2021" name="Proc. Natl. Acad. Sci. U.S.A.">
        <title>A Catalog of Tens of Thousands of Viruses from Human Metagenomes Reveals Hidden Associations with Chronic Diseases.</title>
        <authorList>
            <person name="Tisza M.J."/>
            <person name="Buck C.B."/>
        </authorList>
    </citation>
    <scope>NUCLEOTIDE SEQUENCE</scope>
    <source>
        <strain evidence="1">CtClB2</strain>
    </source>
</reference>
<dbReference type="InterPro" id="IPR052042">
    <property type="entry name" value="Tail_sheath_structural"/>
</dbReference>
<name>A0A8S5P0H5_9CAUD</name>
<dbReference type="EMBL" id="BK015300">
    <property type="protein sequence ID" value="DAE00165.1"/>
    <property type="molecule type" value="Genomic_DNA"/>
</dbReference>